<evidence type="ECO:0000313" key="2">
    <source>
        <dbReference type="EMBL" id="MBE9221974.1"/>
    </source>
</evidence>
<dbReference type="RefSeq" id="WP_193800142.1">
    <property type="nucleotide sequence ID" value="NZ_JADEWC010000007.1"/>
</dbReference>
<protein>
    <submittedName>
        <fullName evidence="2">Uncharacterized protein</fullName>
    </submittedName>
</protein>
<sequence length="122" mass="14295">MTEFFNNHSSDDEELVDFLKNYCPSTPSQCSNHEERLFQEIRQEKRSHHQKKSALFWVIPTGLITGLLIFWGTSTSQKFTPQLAQEVTELEDFIFEVWSYSAMDQNQEANPDSEYVTFGNEF</sequence>
<keyword evidence="3" id="KW-1185">Reference proteome</keyword>
<keyword evidence="1" id="KW-0812">Transmembrane</keyword>
<gene>
    <name evidence="2" type="ORF">IQ215_04610</name>
</gene>
<reference evidence="2 3" key="1">
    <citation type="submission" date="2020-10" db="EMBL/GenBank/DDBJ databases">
        <authorList>
            <person name="Castelo-Branco R."/>
            <person name="Eusebio N."/>
            <person name="Adriana R."/>
            <person name="Vieira A."/>
            <person name="Brugerolle De Fraissinette N."/>
            <person name="Rezende De Castro R."/>
            <person name="Schneider M.P."/>
            <person name="Vasconcelos V."/>
            <person name="Leao P.N."/>
        </authorList>
    </citation>
    <scope>NUCLEOTIDE SEQUENCE [LARGE SCALE GENOMIC DNA]</scope>
    <source>
        <strain evidence="2 3">LEGE 03274</strain>
    </source>
</reference>
<accession>A0ABR9V563</accession>
<comment type="caution">
    <text evidence="2">The sequence shown here is derived from an EMBL/GenBank/DDBJ whole genome shotgun (WGS) entry which is preliminary data.</text>
</comment>
<organism evidence="2 3">
    <name type="scientific">Cyanobacterium stanieri LEGE 03274</name>
    <dbReference type="NCBI Taxonomy" id="1828756"/>
    <lineage>
        <taxon>Bacteria</taxon>
        <taxon>Bacillati</taxon>
        <taxon>Cyanobacteriota</taxon>
        <taxon>Cyanophyceae</taxon>
        <taxon>Oscillatoriophycideae</taxon>
        <taxon>Chroococcales</taxon>
        <taxon>Geminocystaceae</taxon>
        <taxon>Cyanobacterium</taxon>
    </lineage>
</organism>
<feature type="transmembrane region" description="Helical" evidence="1">
    <location>
        <begin position="54"/>
        <end position="72"/>
    </location>
</feature>
<keyword evidence="1" id="KW-0472">Membrane</keyword>
<dbReference type="EMBL" id="JADEWC010000007">
    <property type="protein sequence ID" value="MBE9221974.1"/>
    <property type="molecule type" value="Genomic_DNA"/>
</dbReference>
<evidence type="ECO:0000313" key="3">
    <source>
        <dbReference type="Proteomes" id="UP000654604"/>
    </source>
</evidence>
<name>A0ABR9V563_9CHRO</name>
<dbReference type="Proteomes" id="UP000654604">
    <property type="component" value="Unassembled WGS sequence"/>
</dbReference>
<evidence type="ECO:0000256" key="1">
    <source>
        <dbReference type="SAM" id="Phobius"/>
    </source>
</evidence>
<proteinExistence type="predicted"/>
<keyword evidence="1" id="KW-1133">Transmembrane helix</keyword>